<dbReference type="Proteomes" id="UP000250266">
    <property type="component" value="Unassembled WGS sequence"/>
</dbReference>
<keyword evidence="3" id="KW-1185">Reference proteome</keyword>
<organism evidence="2 3">
    <name type="scientific">Lepidopterella palustris CBS 459.81</name>
    <dbReference type="NCBI Taxonomy" id="1314670"/>
    <lineage>
        <taxon>Eukaryota</taxon>
        <taxon>Fungi</taxon>
        <taxon>Dikarya</taxon>
        <taxon>Ascomycota</taxon>
        <taxon>Pezizomycotina</taxon>
        <taxon>Dothideomycetes</taxon>
        <taxon>Pleosporomycetidae</taxon>
        <taxon>Mytilinidiales</taxon>
        <taxon>Argynnaceae</taxon>
        <taxon>Lepidopterella</taxon>
    </lineage>
</organism>
<proteinExistence type="predicted"/>
<reference evidence="2 3" key="1">
    <citation type="journal article" date="2016" name="Nat. Commun.">
        <title>Ectomycorrhizal ecology is imprinted in the genome of the dominant symbiotic fungus Cenococcum geophilum.</title>
        <authorList>
            <consortium name="DOE Joint Genome Institute"/>
            <person name="Peter M."/>
            <person name="Kohler A."/>
            <person name="Ohm R.A."/>
            <person name="Kuo A."/>
            <person name="Krutzmann J."/>
            <person name="Morin E."/>
            <person name="Arend M."/>
            <person name="Barry K.W."/>
            <person name="Binder M."/>
            <person name="Choi C."/>
            <person name="Clum A."/>
            <person name="Copeland A."/>
            <person name="Grisel N."/>
            <person name="Haridas S."/>
            <person name="Kipfer T."/>
            <person name="LaButti K."/>
            <person name="Lindquist E."/>
            <person name="Lipzen A."/>
            <person name="Maire R."/>
            <person name="Meier B."/>
            <person name="Mihaltcheva S."/>
            <person name="Molinier V."/>
            <person name="Murat C."/>
            <person name="Poggeler S."/>
            <person name="Quandt C.A."/>
            <person name="Sperisen C."/>
            <person name="Tritt A."/>
            <person name="Tisserant E."/>
            <person name="Crous P.W."/>
            <person name="Henrissat B."/>
            <person name="Nehls U."/>
            <person name="Egli S."/>
            <person name="Spatafora J.W."/>
            <person name="Grigoriev I.V."/>
            <person name="Martin F.M."/>
        </authorList>
    </citation>
    <scope>NUCLEOTIDE SEQUENCE [LARGE SCALE GENOMIC DNA]</scope>
    <source>
        <strain evidence="2 3">CBS 459.81</strain>
    </source>
</reference>
<dbReference type="SUPFAM" id="SSF56399">
    <property type="entry name" value="ADP-ribosylation"/>
    <property type="match status" value="1"/>
</dbReference>
<sequence>MQAIRLIEIPAPANLPSIVYRVDYEGSQTSFSPTKGFCASNTRAVIATTPQLHFFASAHFNWASNISSPFISVFADNNHAERWARGFSERNGGKKCYVVRIDTAALGRGPIFRAADLLTAGVESPMHLSQHFSEYLIMYRIPITALVDEIIVSVEPQEQSMPFDHQLLRY</sequence>
<evidence type="ECO:0000313" key="3">
    <source>
        <dbReference type="Proteomes" id="UP000250266"/>
    </source>
</evidence>
<gene>
    <name evidence="2" type="ORF">K432DRAFT_402201</name>
</gene>
<dbReference type="InterPro" id="IPR056009">
    <property type="entry name" value="DUF7587"/>
</dbReference>
<name>A0A8E2EFS9_9PEZI</name>
<accession>A0A8E2EFS9</accession>
<feature type="domain" description="DUF7587" evidence="1">
    <location>
        <begin position="15"/>
        <end position="150"/>
    </location>
</feature>
<dbReference type="OrthoDB" id="88561at2759"/>
<dbReference type="PANTHER" id="PTHR40781">
    <property type="match status" value="1"/>
</dbReference>
<evidence type="ECO:0000259" key="1">
    <source>
        <dbReference type="Pfam" id="PF24494"/>
    </source>
</evidence>
<protein>
    <recommendedName>
        <fullName evidence="1">DUF7587 domain-containing protein</fullName>
    </recommendedName>
</protein>
<dbReference type="EMBL" id="KV744866">
    <property type="protein sequence ID" value="OCK83215.1"/>
    <property type="molecule type" value="Genomic_DNA"/>
</dbReference>
<evidence type="ECO:0000313" key="2">
    <source>
        <dbReference type="EMBL" id="OCK83215.1"/>
    </source>
</evidence>
<dbReference type="PANTHER" id="PTHR40781:SF1">
    <property type="match status" value="1"/>
</dbReference>
<dbReference type="Pfam" id="PF24494">
    <property type="entry name" value="DUF7587"/>
    <property type="match status" value="1"/>
</dbReference>
<dbReference type="AlphaFoldDB" id="A0A8E2EFS9"/>